<keyword evidence="2" id="KW-1185">Reference proteome</keyword>
<gene>
    <name evidence="1" type="ORF">CYCCA115_LOCUS3082</name>
</gene>
<organism evidence="1 2">
    <name type="scientific">Cylindrotheca closterium</name>
    <dbReference type="NCBI Taxonomy" id="2856"/>
    <lineage>
        <taxon>Eukaryota</taxon>
        <taxon>Sar</taxon>
        <taxon>Stramenopiles</taxon>
        <taxon>Ochrophyta</taxon>
        <taxon>Bacillariophyta</taxon>
        <taxon>Bacillariophyceae</taxon>
        <taxon>Bacillariophycidae</taxon>
        <taxon>Bacillariales</taxon>
        <taxon>Bacillariaceae</taxon>
        <taxon>Cylindrotheca</taxon>
    </lineage>
</organism>
<evidence type="ECO:0000313" key="2">
    <source>
        <dbReference type="Proteomes" id="UP001295423"/>
    </source>
</evidence>
<name>A0AAD2FEK5_9STRA</name>
<dbReference type="EMBL" id="CAKOGP040000225">
    <property type="protein sequence ID" value="CAJ1932928.1"/>
    <property type="molecule type" value="Genomic_DNA"/>
</dbReference>
<comment type="caution">
    <text evidence="1">The sequence shown here is derived from an EMBL/GenBank/DDBJ whole genome shotgun (WGS) entry which is preliminary data.</text>
</comment>
<reference evidence="1" key="1">
    <citation type="submission" date="2023-08" db="EMBL/GenBank/DDBJ databases">
        <authorList>
            <person name="Audoor S."/>
            <person name="Bilcke G."/>
        </authorList>
    </citation>
    <scope>NUCLEOTIDE SEQUENCE</scope>
</reference>
<sequence length="227" mass="25778">MKFPFHIDIVLGKKERKTCATGVQVAAIAGALESVQDSRAGPALTGANPLESNSMETVKLFSFEDNNIPTYDPESFPNTYVLFPEEGSASITSVGQIDRLIVLDIKWSKQSGSTDSRFRSFPRVHLDSPPDRSHFWRWHSEGAGMLSTIEAIYFAAMETTLGRKDWNLSDRRRLINIMWLFATQYAIVKRKSEIEDRTVPFSEDAKLERRLLRQLHPSHPSRKVILP</sequence>
<accession>A0AAD2FEK5</accession>
<dbReference type="PANTHER" id="PTHR15627:SF8">
    <property type="entry name" value="TRNA-URIDINE AMINOCARBOXYPROPYLTRANSFERASE 1"/>
    <property type="match status" value="1"/>
</dbReference>
<protein>
    <submittedName>
        <fullName evidence="1">Uncharacterized protein</fullName>
    </submittedName>
</protein>
<evidence type="ECO:0000313" key="1">
    <source>
        <dbReference type="EMBL" id="CAJ1932928.1"/>
    </source>
</evidence>
<dbReference type="InterPro" id="IPR051521">
    <property type="entry name" value="tRNA_Mod/Golgi_Maint"/>
</dbReference>
<dbReference type="PANTHER" id="PTHR15627">
    <property type="entry name" value="NATURAL KILLER CELL-SPECIFIC ANTIGEN KLIP1"/>
    <property type="match status" value="1"/>
</dbReference>
<dbReference type="Proteomes" id="UP001295423">
    <property type="component" value="Unassembled WGS sequence"/>
</dbReference>
<proteinExistence type="predicted"/>
<dbReference type="AlphaFoldDB" id="A0AAD2FEK5"/>